<reference evidence="1 2" key="1">
    <citation type="submission" date="2019-03" db="EMBL/GenBank/DDBJ databases">
        <title>New insights into Acidothiobacillus thiooxidans sulfur metabolism through coupled gene expression, solution geochemistry, microscopy and spectroscopy analyses.</title>
        <authorList>
            <person name="Camacho D."/>
            <person name="Frazao R."/>
            <person name="Fouillen A."/>
            <person name="Nanci A."/>
            <person name="Lang B.F."/>
            <person name="Apte S.C."/>
            <person name="Baron C."/>
            <person name="Warren L.A."/>
        </authorList>
    </citation>
    <scope>NUCLEOTIDE SEQUENCE [LARGE SCALE GENOMIC DNA]</scope>
    <source>
        <strain evidence="1 2">ATCC 19377</strain>
    </source>
</reference>
<dbReference type="Pfam" id="PF00106">
    <property type="entry name" value="adh_short"/>
    <property type="match status" value="1"/>
</dbReference>
<sequence length="58" mass="6267">MNQKNAVITGASSGIGAETIRALVEAGFRVFIGARHMDCLDCQTVKRCGWNGRVNPFV</sequence>
<dbReference type="InterPro" id="IPR036291">
    <property type="entry name" value="NAD(P)-bd_dom_sf"/>
</dbReference>
<dbReference type="SUPFAM" id="SSF51735">
    <property type="entry name" value="NAD(P)-binding Rossmann-fold domains"/>
    <property type="match status" value="1"/>
</dbReference>
<dbReference type="EMBL" id="SZUV01000052">
    <property type="protein sequence ID" value="TQN49090.1"/>
    <property type="molecule type" value="Genomic_DNA"/>
</dbReference>
<gene>
    <name evidence="1" type="ORF">DLNHIDIE_03594</name>
</gene>
<dbReference type="Gene3D" id="3.40.50.720">
    <property type="entry name" value="NAD(P)-binding Rossmann-like Domain"/>
    <property type="match status" value="1"/>
</dbReference>
<proteinExistence type="predicted"/>
<evidence type="ECO:0008006" key="3">
    <source>
        <dbReference type="Google" id="ProtNLM"/>
    </source>
</evidence>
<evidence type="ECO:0000313" key="1">
    <source>
        <dbReference type="EMBL" id="TQN49090.1"/>
    </source>
</evidence>
<accession>A0A543PYH2</accession>
<protein>
    <recommendedName>
        <fullName evidence="3">Oxidoreductase</fullName>
    </recommendedName>
</protein>
<dbReference type="Proteomes" id="UP000315403">
    <property type="component" value="Unassembled WGS sequence"/>
</dbReference>
<evidence type="ECO:0000313" key="2">
    <source>
        <dbReference type="Proteomes" id="UP000315403"/>
    </source>
</evidence>
<comment type="caution">
    <text evidence="1">The sequence shown here is derived from an EMBL/GenBank/DDBJ whole genome shotgun (WGS) entry which is preliminary data.</text>
</comment>
<dbReference type="RefSeq" id="WP_142090367.1">
    <property type="nucleotide sequence ID" value="NZ_SZUV01000052.1"/>
</dbReference>
<dbReference type="InterPro" id="IPR002347">
    <property type="entry name" value="SDR_fam"/>
</dbReference>
<dbReference type="AlphaFoldDB" id="A0A543PYH2"/>
<organism evidence="1 2">
    <name type="scientific">Acidithiobacillus thiooxidans ATCC 19377</name>
    <dbReference type="NCBI Taxonomy" id="637390"/>
    <lineage>
        <taxon>Bacteria</taxon>
        <taxon>Pseudomonadati</taxon>
        <taxon>Pseudomonadota</taxon>
        <taxon>Acidithiobacillia</taxon>
        <taxon>Acidithiobacillales</taxon>
        <taxon>Acidithiobacillaceae</taxon>
        <taxon>Acidithiobacillus</taxon>
    </lineage>
</organism>
<name>A0A543PYH2_ACITH</name>